<dbReference type="OMA" id="MRTTIKA"/>
<evidence type="ECO:0000256" key="1">
    <source>
        <dbReference type="SAM" id="MobiDB-lite"/>
    </source>
</evidence>
<feature type="compositionally biased region" description="Basic and acidic residues" evidence="1">
    <location>
        <begin position="405"/>
        <end position="419"/>
    </location>
</feature>
<reference evidence="2 3" key="1">
    <citation type="submission" date="2012-04" db="EMBL/GenBank/DDBJ databases">
        <title>The Genome Sequence of Saprolegnia declina VS20.</title>
        <authorList>
            <consortium name="The Broad Institute Genome Sequencing Platform"/>
            <person name="Russ C."/>
            <person name="Nusbaum C."/>
            <person name="Tyler B."/>
            <person name="van West P."/>
            <person name="Dieguez-Uribeondo J."/>
            <person name="de Bruijn I."/>
            <person name="Tripathy S."/>
            <person name="Jiang R."/>
            <person name="Young S.K."/>
            <person name="Zeng Q."/>
            <person name="Gargeya S."/>
            <person name="Fitzgerald M."/>
            <person name="Haas B."/>
            <person name="Abouelleil A."/>
            <person name="Alvarado L."/>
            <person name="Arachchi H.M."/>
            <person name="Berlin A."/>
            <person name="Chapman S.B."/>
            <person name="Goldberg J."/>
            <person name="Griggs A."/>
            <person name="Gujja S."/>
            <person name="Hansen M."/>
            <person name="Howarth C."/>
            <person name="Imamovic A."/>
            <person name="Larimer J."/>
            <person name="McCowen C."/>
            <person name="Montmayeur A."/>
            <person name="Murphy C."/>
            <person name="Neiman D."/>
            <person name="Pearson M."/>
            <person name="Priest M."/>
            <person name="Roberts A."/>
            <person name="Saif S."/>
            <person name="Shea T."/>
            <person name="Sisk P."/>
            <person name="Sykes S."/>
            <person name="Wortman J."/>
            <person name="Nusbaum C."/>
            <person name="Birren B."/>
        </authorList>
    </citation>
    <scope>NUCLEOTIDE SEQUENCE [LARGE SCALE GENOMIC DNA]</scope>
    <source>
        <strain evidence="2 3">VS20</strain>
    </source>
</reference>
<dbReference type="VEuPathDB" id="FungiDB:SDRG_13551"/>
<accession>T0PT35</accession>
<keyword evidence="3" id="KW-1185">Reference proteome</keyword>
<dbReference type="STRING" id="1156394.T0PT35"/>
<evidence type="ECO:0000313" key="2">
    <source>
        <dbReference type="EMBL" id="EQC28674.1"/>
    </source>
</evidence>
<dbReference type="Proteomes" id="UP000030762">
    <property type="component" value="Unassembled WGS sequence"/>
</dbReference>
<feature type="region of interest" description="Disordered" evidence="1">
    <location>
        <begin position="66"/>
        <end position="85"/>
    </location>
</feature>
<feature type="compositionally biased region" description="Polar residues" evidence="1">
    <location>
        <begin position="66"/>
        <end position="77"/>
    </location>
</feature>
<evidence type="ECO:0000313" key="3">
    <source>
        <dbReference type="Proteomes" id="UP000030762"/>
    </source>
</evidence>
<name>T0PT35_SAPDV</name>
<organism evidence="2 3">
    <name type="scientific">Saprolegnia diclina (strain VS20)</name>
    <dbReference type="NCBI Taxonomy" id="1156394"/>
    <lineage>
        <taxon>Eukaryota</taxon>
        <taxon>Sar</taxon>
        <taxon>Stramenopiles</taxon>
        <taxon>Oomycota</taxon>
        <taxon>Saprolegniomycetes</taxon>
        <taxon>Saprolegniales</taxon>
        <taxon>Saprolegniaceae</taxon>
        <taxon>Saprolegnia</taxon>
    </lineage>
</organism>
<protein>
    <submittedName>
        <fullName evidence="2">Uncharacterized protein</fullName>
    </submittedName>
</protein>
<proteinExistence type="predicted"/>
<dbReference type="GeneID" id="19954278"/>
<feature type="region of interest" description="Disordered" evidence="1">
    <location>
        <begin position="106"/>
        <end position="137"/>
    </location>
</feature>
<dbReference type="AlphaFoldDB" id="T0PT35"/>
<dbReference type="RefSeq" id="XP_008617866.1">
    <property type="nucleotide sequence ID" value="XM_008619644.1"/>
</dbReference>
<dbReference type="InParanoid" id="T0PT35"/>
<feature type="compositionally biased region" description="Pro residues" evidence="1">
    <location>
        <begin position="109"/>
        <end position="122"/>
    </location>
</feature>
<dbReference type="EMBL" id="JH767192">
    <property type="protein sequence ID" value="EQC28674.1"/>
    <property type="molecule type" value="Genomic_DNA"/>
</dbReference>
<feature type="region of interest" description="Disordered" evidence="1">
    <location>
        <begin position="405"/>
        <end position="447"/>
    </location>
</feature>
<sequence length="582" mass="66971">MPTEDAMFSIRDGYHLRAINEQHAVEVDKACFPELLRPPGEATTTVDATSPLEAWLVFRHRDLAARSNQEMTPRRSSPSPPQHYALPLQPCRPVKLQPKTQLRYLPHLLPSPRPSRTPPLVPTEPEVEPKRYETETSRFRMRTTIKASRTSTLSARIAQFMLAPEALAEVEAAAAARKLAHRAIHASADDRVAINKQLVVQPVPPEARHERNEIQQSRRKAQVERYFQHQETMRQATERSVDRWGARRRQEKANYLRHARTKRVLVSVLVALAADKLRRRFKLVEPTIKMAQMVHASKKIQAFWRAKTQAMSLSQAAEAVLTIQRFILRRMGTYRNQRKRRAVLVLITSLRECEDAKFRRAMFKYRQSVRQFQSMWRSWAVITDARVKLLLLFWTKVEKKLHAAVSEAREKTPEPLDHRGSHRRSNMSGRHSTYGAATTRGPPSSAGTKKVVHAVKMLEHLNAILSPEDEVQKAAQHAARIPLPLKVSLLKALLSTKRHEFLSRREKLRAAWEKDRDERRRRGFGMDVSSVLMFDSLRYGKAQFLMLQHVREADIADLIAQAESIHAQSRSSMPSRLDARLF</sequence>
<dbReference type="OrthoDB" id="76840at2759"/>
<feature type="compositionally biased region" description="Basic and acidic residues" evidence="1">
    <location>
        <begin position="127"/>
        <end position="137"/>
    </location>
</feature>
<gene>
    <name evidence="2" type="ORF">SDRG_13551</name>
</gene>